<dbReference type="GO" id="GO:0004523">
    <property type="term" value="F:RNA-DNA hybrid ribonuclease activity"/>
    <property type="evidence" value="ECO:0007669"/>
    <property type="project" value="InterPro"/>
</dbReference>
<dbReference type="STRING" id="22663.A0A2I0JEH1"/>
<evidence type="ECO:0000313" key="3">
    <source>
        <dbReference type="Proteomes" id="UP000233551"/>
    </source>
</evidence>
<dbReference type="InterPro" id="IPR036397">
    <property type="entry name" value="RNaseH_sf"/>
</dbReference>
<dbReference type="GO" id="GO:0003676">
    <property type="term" value="F:nucleic acid binding"/>
    <property type="evidence" value="ECO:0007669"/>
    <property type="project" value="InterPro"/>
</dbReference>
<dbReference type="InterPro" id="IPR026960">
    <property type="entry name" value="RVT-Znf"/>
</dbReference>
<dbReference type="InterPro" id="IPR012337">
    <property type="entry name" value="RNaseH-like_sf"/>
</dbReference>
<sequence length="793" mass="89914">MEISSEVSVTLPGNGGDDMQCESKILDDTVNSVPGGEGSRSWLFTTVYESPSAAIREDLWGFLHWVAPTGDDAWLLMGDFIAIASEVEKSSGAPFNPNEASKFNEVLHRCGLLDVGSTGPSFTWRGSIYRGREMIFCHLDRAVCNAQWRVLFPDASVIVLPFSKSDHHPLFTYCQSRQSSSPHRRQFRYMAAWHTHLRQLLVKISMCFDFGGIQRALQMGPNLFLDQLEKKIRSELEEIQVQEELFWYQKSRSTWVKVGDCNTKYFHARAVIRRKRLKVEALRGEDGAWVDDDACLSEIAVKHFLALYTTVDIPDEFQTNHCFSELPNGADSLLSATPTTEEICRALFSMSPLRASGPDGFQAFFYQKNWETVHSSLFEYVKEVFEEGKFVAEMNSTLLVLIPKAGRWKPIRIGARGPPISQIMFSDDLLLFAEALVDRIKEVMCVLETFCQGSGQKTEDLGKYLGISIVHGRVQRTLFHSMLERVRNRLNGWSASSLTMAGPVTLVQSVLQSIPTYQMQNDQWVPGSGPLADYAVILLSDEEVQATVHSYVTESRRWDWERIAPRLDNSSLLRIASVMAPTSGAQGNDIPFWRLALSGNYTVASAYEHLIEGSGTDHFSKLWKNIWRWEGPQRIRFFLWCTARESLLTNEARYRRSLCDTPSCPYRESGAESALHVLRDCALAKQVWSRLVPIDAQPEFFTLDLLDWLWQNLFYPHHQHRWIRPPEDFFKFNTDGSSRGNLGAVGAGGLLRDVDGRWIVGFAQNIGIATVTMAELWGYSRGWSWLGTWDAEG</sequence>
<dbReference type="AlphaFoldDB" id="A0A2I0JEH1"/>
<reference evidence="2 3" key="1">
    <citation type="submission" date="2017-11" db="EMBL/GenBank/DDBJ databases">
        <title>De-novo sequencing of pomegranate (Punica granatum L.) genome.</title>
        <authorList>
            <person name="Akparov Z."/>
            <person name="Amiraslanov A."/>
            <person name="Hajiyeva S."/>
            <person name="Abbasov M."/>
            <person name="Kaur K."/>
            <person name="Hamwieh A."/>
            <person name="Solovyev V."/>
            <person name="Salamov A."/>
            <person name="Braich B."/>
            <person name="Kosarev P."/>
            <person name="Mahmoud A."/>
            <person name="Hajiyev E."/>
            <person name="Babayeva S."/>
            <person name="Izzatullayeva V."/>
            <person name="Mammadov A."/>
            <person name="Mammadov A."/>
            <person name="Sharifova S."/>
            <person name="Ojaghi J."/>
            <person name="Eynullazada K."/>
            <person name="Bayramov B."/>
            <person name="Abdulazimova A."/>
            <person name="Shahmuradov I."/>
        </authorList>
    </citation>
    <scope>NUCLEOTIDE SEQUENCE [LARGE SCALE GENOMIC DNA]</scope>
    <source>
        <strain evidence="3">cv. AG2017</strain>
        <tissue evidence="2">Leaf</tissue>
    </source>
</reference>
<comment type="caution">
    <text evidence="2">The sequence shown here is derived from an EMBL/GenBank/DDBJ whole genome shotgun (WGS) entry which is preliminary data.</text>
</comment>
<dbReference type="Gene3D" id="3.60.10.10">
    <property type="entry name" value="Endonuclease/exonuclease/phosphatase"/>
    <property type="match status" value="1"/>
</dbReference>
<dbReference type="EMBL" id="PGOL01001813">
    <property type="protein sequence ID" value="PKI54066.1"/>
    <property type="molecule type" value="Genomic_DNA"/>
</dbReference>
<dbReference type="PANTHER" id="PTHR33710:SF71">
    <property type="entry name" value="ENDONUCLEASE_EXONUCLEASE_PHOSPHATASE DOMAIN-CONTAINING PROTEIN"/>
    <property type="match status" value="1"/>
</dbReference>
<gene>
    <name evidence="2" type="ORF">CRG98_025560</name>
</gene>
<proteinExistence type="predicted"/>
<dbReference type="CDD" id="cd06222">
    <property type="entry name" value="RNase_H_like"/>
    <property type="match status" value="1"/>
</dbReference>
<dbReference type="SUPFAM" id="SSF53098">
    <property type="entry name" value="Ribonuclease H-like"/>
    <property type="match status" value="1"/>
</dbReference>
<protein>
    <recommendedName>
        <fullName evidence="1">RNase H type-1 domain-containing protein</fullName>
    </recommendedName>
</protein>
<dbReference type="InterPro" id="IPR036691">
    <property type="entry name" value="Endo/exonu/phosph_ase_sf"/>
</dbReference>
<dbReference type="Gene3D" id="3.30.420.10">
    <property type="entry name" value="Ribonuclease H-like superfamily/Ribonuclease H"/>
    <property type="match status" value="1"/>
</dbReference>
<dbReference type="PANTHER" id="PTHR33710">
    <property type="entry name" value="BNAC02G09200D PROTEIN"/>
    <property type="match status" value="1"/>
</dbReference>
<dbReference type="InterPro" id="IPR002156">
    <property type="entry name" value="RNaseH_domain"/>
</dbReference>
<dbReference type="Pfam" id="PF13966">
    <property type="entry name" value="zf-RVT"/>
    <property type="match status" value="1"/>
</dbReference>
<evidence type="ECO:0000259" key="1">
    <source>
        <dbReference type="PROSITE" id="PS50879"/>
    </source>
</evidence>
<organism evidence="2 3">
    <name type="scientific">Punica granatum</name>
    <name type="common">Pomegranate</name>
    <dbReference type="NCBI Taxonomy" id="22663"/>
    <lineage>
        <taxon>Eukaryota</taxon>
        <taxon>Viridiplantae</taxon>
        <taxon>Streptophyta</taxon>
        <taxon>Embryophyta</taxon>
        <taxon>Tracheophyta</taxon>
        <taxon>Spermatophyta</taxon>
        <taxon>Magnoliopsida</taxon>
        <taxon>eudicotyledons</taxon>
        <taxon>Gunneridae</taxon>
        <taxon>Pentapetalae</taxon>
        <taxon>rosids</taxon>
        <taxon>malvids</taxon>
        <taxon>Myrtales</taxon>
        <taxon>Lythraceae</taxon>
        <taxon>Punica</taxon>
    </lineage>
</organism>
<name>A0A2I0JEH1_PUNGR</name>
<accession>A0A2I0JEH1</accession>
<evidence type="ECO:0000313" key="2">
    <source>
        <dbReference type="EMBL" id="PKI54066.1"/>
    </source>
</evidence>
<dbReference type="SUPFAM" id="SSF56219">
    <property type="entry name" value="DNase I-like"/>
    <property type="match status" value="1"/>
</dbReference>
<feature type="domain" description="RNase H type-1" evidence="1">
    <location>
        <begin position="726"/>
        <end position="793"/>
    </location>
</feature>
<keyword evidence="3" id="KW-1185">Reference proteome</keyword>
<dbReference type="Proteomes" id="UP000233551">
    <property type="component" value="Unassembled WGS sequence"/>
</dbReference>
<dbReference type="PROSITE" id="PS50879">
    <property type="entry name" value="RNASE_H_1"/>
    <property type="match status" value="1"/>
</dbReference>
<dbReference type="InterPro" id="IPR044730">
    <property type="entry name" value="RNase_H-like_dom_plant"/>
</dbReference>